<keyword evidence="1" id="KW-0472">Membrane</keyword>
<sequence>MRRSPIAWLYWLLFVVCLLLVIALNLPWPSLPPQDPSALLRDNWFLWGFNYFGILLMPLAGLVIDDALRRKMRWPFYVVPMFVVGILALSVYMARRPAGDLTKRETPRLLELRWLWWILCAAVILIGAFFLPRGSLPELVDTMSRNLGLAFMWLDIALNQIVVLPLAQADMQRRGVAAQAQTYWLIAILLTGPLGLCAYMATRPGVAAGFRTPTAQTEPA</sequence>
<comment type="caution">
    <text evidence="2">The sequence shown here is derived from an EMBL/GenBank/DDBJ whole genome shotgun (WGS) entry which is preliminary data.</text>
</comment>
<feature type="transmembrane region" description="Helical" evidence="1">
    <location>
        <begin position="183"/>
        <end position="201"/>
    </location>
</feature>
<evidence type="ECO:0008006" key="4">
    <source>
        <dbReference type="Google" id="ProtNLM"/>
    </source>
</evidence>
<gene>
    <name evidence="2" type="ORF">CUN48_06045</name>
</gene>
<reference evidence="2 3" key="1">
    <citation type="submission" date="2017-11" db="EMBL/GenBank/DDBJ databases">
        <title>Evolution of Phototrophy in the Chloroflexi Phylum Driven by Horizontal Gene Transfer.</title>
        <authorList>
            <person name="Ward L.M."/>
            <person name="Hemp J."/>
            <person name="Shih P.M."/>
            <person name="Mcglynn S.E."/>
            <person name="Fischer W."/>
        </authorList>
    </citation>
    <scope>NUCLEOTIDE SEQUENCE [LARGE SCALE GENOMIC DNA]</scope>
    <source>
        <strain evidence="2">JP3_7</strain>
    </source>
</reference>
<keyword evidence="1" id="KW-0812">Transmembrane</keyword>
<dbReference type="Proteomes" id="UP000230790">
    <property type="component" value="Unassembled WGS sequence"/>
</dbReference>
<feature type="transmembrane region" description="Helical" evidence="1">
    <location>
        <begin position="76"/>
        <end position="94"/>
    </location>
</feature>
<accession>A0A2M8QDS6</accession>
<dbReference type="AlphaFoldDB" id="A0A2M8QDS6"/>
<feature type="transmembrane region" description="Helical" evidence="1">
    <location>
        <begin position="44"/>
        <end position="64"/>
    </location>
</feature>
<evidence type="ECO:0000313" key="2">
    <source>
        <dbReference type="EMBL" id="PJF47956.1"/>
    </source>
</evidence>
<evidence type="ECO:0000256" key="1">
    <source>
        <dbReference type="SAM" id="Phobius"/>
    </source>
</evidence>
<evidence type="ECO:0000313" key="3">
    <source>
        <dbReference type="Proteomes" id="UP000230790"/>
    </source>
</evidence>
<proteinExistence type="predicted"/>
<dbReference type="EMBL" id="PGTN01000029">
    <property type="protein sequence ID" value="PJF47956.1"/>
    <property type="molecule type" value="Genomic_DNA"/>
</dbReference>
<organism evidence="2 3">
    <name type="scientific">Candidatus Thermofonsia Clade 3 bacterium</name>
    <dbReference type="NCBI Taxonomy" id="2364212"/>
    <lineage>
        <taxon>Bacteria</taxon>
        <taxon>Bacillati</taxon>
        <taxon>Chloroflexota</taxon>
        <taxon>Candidatus Thermofontia</taxon>
        <taxon>Candidatus Thermofonsia Clade 3</taxon>
    </lineage>
</organism>
<feature type="transmembrane region" description="Helical" evidence="1">
    <location>
        <begin position="7"/>
        <end position="24"/>
    </location>
</feature>
<name>A0A2M8QDS6_9CHLR</name>
<keyword evidence="1" id="KW-1133">Transmembrane helix</keyword>
<protein>
    <recommendedName>
        <fullName evidence="4">DUF2834 domain-containing protein</fullName>
    </recommendedName>
</protein>
<feature type="transmembrane region" description="Helical" evidence="1">
    <location>
        <begin position="114"/>
        <end position="131"/>
    </location>
</feature>